<dbReference type="Gene3D" id="2.30.110.10">
    <property type="entry name" value="Electron Transport, Fmn-binding Protein, Chain A"/>
    <property type="match status" value="1"/>
</dbReference>
<protein>
    <submittedName>
        <fullName evidence="1">Pyridoxamine 5'-phosphate oxidase-like protein</fullName>
    </submittedName>
</protein>
<dbReference type="EMBL" id="PVTJ01000008">
    <property type="protein sequence ID" value="PRY56975.1"/>
    <property type="molecule type" value="Genomic_DNA"/>
</dbReference>
<dbReference type="Proteomes" id="UP000238176">
    <property type="component" value="Unassembled WGS sequence"/>
</dbReference>
<dbReference type="InterPro" id="IPR012349">
    <property type="entry name" value="Split_barrel_FMN-bd"/>
</dbReference>
<dbReference type="AlphaFoldDB" id="A0A2T0UGA2"/>
<gene>
    <name evidence="1" type="ORF">B0I28_108286</name>
</gene>
<proteinExistence type="predicted"/>
<reference evidence="1 2" key="1">
    <citation type="submission" date="2018-03" db="EMBL/GenBank/DDBJ databases">
        <title>Genomic Encyclopedia of Type Strains, Phase III (KMG-III): the genomes of soil and plant-associated and newly described type strains.</title>
        <authorList>
            <person name="Whitman W."/>
        </authorList>
    </citation>
    <scope>NUCLEOTIDE SEQUENCE [LARGE SCALE GENOMIC DNA]</scope>
    <source>
        <strain evidence="1 2">CGMCC 4.7067</strain>
    </source>
</reference>
<keyword evidence="2" id="KW-1185">Reference proteome</keyword>
<dbReference type="Pfam" id="PF12900">
    <property type="entry name" value="Pyridox_ox_2"/>
    <property type="match status" value="1"/>
</dbReference>
<dbReference type="SUPFAM" id="SSF50475">
    <property type="entry name" value="FMN-binding split barrel"/>
    <property type="match status" value="1"/>
</dbReference>
<name>A0A2T0UGA2_9ACTN</name>
<sequence>MAEVTAAEAMALLAGVPVGRLGFHHRGLPAIRPVNHLVEDGQILIRTHFDSRLSAAVAELLPQGVVVAYEADDLDFEARAGWSVVAVGTAQPVTAPDRLAHFEGRPDTWVDQPMNKLIAIQPEIVTGFRIEPAR</sequence>
<dbReference type="RefSeq" id="WP_219926896.1">
    <property type="nucleotide sequence ID" value="NZ_PVTJ01000008.1"/>
</dbReference>
<dbReference type="InterPro" id="IPR024747">
    <property type="entry name" value="Pyridox_Oxase-rel"/>
</dbReference>
<evidence type="ECO:0000313" key="1">
    <source>
        <dbReference type="EMBL" id="PRY56975.1"/>
    </source>
</evidence>
<accession>A0A2T0UGA2</accession>
<organism evidence="1 2">
    <name type="scientific">Glycomyces artemisiae</name>
    <dbReference type="NCBI Taxonomy" id="1076443"/>
    <lineage>
        <taxon>Bacteria</taxon>
        <taxon>Bacillati</taxon>
        <taxon>Actinomycetota</taxon>
        <taxon>Actinomycetes</taxon>
        <taxon>Glycomycetales</taxon>
        <taxon>Glycomycetaceae</taxon>
        <taxon>Glycomyces</taxon>
    </lineage>
</organism>
<evidence type="ECO:0000313" key="2">
    <source>
        <dbReference type="Proteomes" id="UP000238176"/>
    </source>
</evidence>
<comment type="caution">
    <text evidence="1">The sequence shown here is derived from an EMBL/GenBank/DDBJ whole genome shotgun (WGS) entry which is preliminary data.</text>
</comment>